<dbReference type="InterPro" id="IPR043428">
    <property type="entry name" value="LivM-like"/>
</dbReference>
<comment type="subcellular location">
    <subcellularLocation>
        <location evidence="1">Cell membrane</location>
        <topology evidence="1">Multi-pass membrane protein</topology>
    </subcellularLocation>
</comment>
<dbReference type="Proteomes" id="UP000799092">
    <property type="component" value="Unassembled WGS sequence"/>
</dbReference>
<reference evidence="7" key="1">
    <citation type="submission" date="2019-11" db="EMBL/GenBank/DDBJ databases">
        <authorList>
            <person name="Li J."/>
        </authorList>
    </citation>
    <scope>NUCLEOTIDE SEQUENCE</scope>
    <source>
        <strain evidence="7">B6B</strain>
    </source>
</reference>
<feature type="transmembrane region" description="Helical" evidence="6">
    <location>
        <begin position="277"/>
        <end position="299"/>
    </location>
</feature>
<feature type="transmembrane region" description="Helical" evidence="6">
    <location>
        <begin position="29"/>
        <end position="47"/>
    </location>
</feature>
<dbReference type="OrthoDB" id="9789927at2"/>
<keyword evidence="3 6" id="KW-0812">Transmembrane</keyword>
<evidence type="ECO:0000256" key="4">
    <source>
        <dbReference type="ARBA" id="ARBA00022989"/>
    </source>
</evidence>
<dbReference type="PANTHER" id="PTHR30482">
    <property type="entry name" value="HIGH-AFFINITY BRANCHED-CHAIN AMINO ACID TRANSPORT SYSTEM PERMEASE"/>
    <property type="match status" value="1"/>
</dbReference>
<dbReference type="CDD" id="cd06581">
    <property type="entry name" value="TM_PBP1_LivM_like"/>
    <property type="match status" value="1"/>
</dbReference>
<organism evidence="7 8">
    <name type="scientific">Aquibacillus halophilus</name>
    <dbReference type="NCBI Taxonomy" id="930132"/>
    <lineage>
        <taxon>Bacteria</taxon>
        <taxon>Bacillati</taxon>
        <taxon>Bacillota</taxon>
        <taxon>Bacilli</taxon>
        <taxon>Bacillales</taxon>
        <taxon>Bacillaceae</taxon>
        <taxon>Aquibacillus</taxon>
    </lineage>
</organism>
<dbReference type="Pfam" id="PF02653">
    <property type="entry name" value="BPD_transp_2"/>
    <property type="match status" value="1"/>
</dbReference>
<dbReference type="PANTHER" id="PTHR30482:SF10">
    <property type="entry name" value="HIGH-AFFINITY BRANCHED-CHAIN AMINO ACID TRANSPORT PROTEIN BRAE"/>
    <property type="match status" value="1"/>
</dbReference>
<dbReference type="AlphaFoldDB" id="A0A6A8D634"/>
<accession>A0A6A8D634</accession>
<keyword evidence="2" id="KW-1003">Cell membrane</keyword>
<dbReference type="RefSeq" id="WP_153734858.1">
    <property type="nucleotide sequence ID" value="NZ_WJNG01000001.1"/>
</dbReference>
<keyword evidence="8" id="KW-1185">Reference proteome</keyword>
<evidence type="ECO:0000256" key="5">
    <source>
        <dbReference type="ARBA" id="ARBA00023136"/>
    </source>
</evidence>
<evidence type="ECO:0000313" key="7">
    <source>
        <dbReference type="EMBL" id="MRH41193.1"/>
    </source>
</evidence>
<evidence type="ECO:0000256" key="1">
    <source>
        <dbReference type="ARBA" id="ARBA00004651"/>
    </source>
</evidence>
<feature type="transmembrane region" description="Helical" evidence="6">
    <location>
        <begin position="7"/>
        <end position="23"/>
    </location>
</feature>
<proteinExistence type="predicted"/>
<feature type="transmembrane region" description="Helical" evidence="6">
    <location>
        <begin position="110"/>
        <end position="131"/>
    </location>
</feature>
<evidence type="ECO:0000256" key="3">
    <source>
        <dbReference type="ARBA" id="ARBA00022692"/>
    </source>
</evidence>
<evidence type="ECO:0000256" key="6">
    <source>
        <dbReference type="SAM" id="Phobius"/>
    </source>
</evidence>
<name>A0A6A8D634_9BACI</name>
<gene>
    <name evidence="7" type="ORF">GH741_00715</name>
</gene>
<comment type="caution">
    <text evidence="7">The sequence shown here is derived from an EMBL/GenBank/DDBJ whole genome shotgun (WGS) entry which is preliminary data.</text>
</comment>
<evidence type="ECO:0000313" key="8">
    <source>
        <dbReference type="Proteomes" id="UP000799092"/>
    </source>
</evidence>
<dbReference type="GO" id="GO:0005886">
    <property type="term" value="C:plasma membrane"/>
    <property type="evidence" value="ECO:0007669"/>
    <property type="project" value="UniProtKB-SubCell"/>
</dbReference>
<dbReference type="EMBL" id="WJNG01000001">
    <property type="protein sequence ID" value="MRH41193.1"/>
    <property type="molecule type" value="Genomic_DNA"/>
</dbReference>
<feature type="transmembrane region" description="Helical" evidence="6">
    <location>
        <begin position="241"/>
        <end position="265"/>
    </location>
</feature>
<keyword evidence="5 6" id="KW-0472">Membrane</keyword>
<dbReference type="GO" id="GO:0015658">
    <property type="term" value="F:branched-chain amino acid transmembrane transporter activity"/>
    <property type="evidence" value="ECO:0007669"/>
    <property type="project" value="InterPro"/>
</dbReference>
<keyword evidence="4 6" id="KW-1133">Transmembrane helix</keyword>
<feature type="transmembrane region" description="Helical" evidence="6">
    <location>
        <begin position="84"/>
        <end position="103"/>
    </location>
</feature>
<feature type="transmembrane region" description="Helical" evidence="6">
    <location>
        <begin position="59"/>
        <end position="78"/>
    </location>
</feature>
<evidence type="ECO:0000256" key="2">
    <source>
        <dbReference type="ARBA" id="ARBA00022475"/>
    </source>
</evidence>
<dbReference type="InterPro" id="IPR001851">
    <property type="entry name" value="ABC_transp_permease"/>
</dbReference>
<protein>
    <submittedName>
        <fullName evidence="7">Branched-chain amino acid ABC transporter permease</fullName>
    </submittedName>
</protein>
<sequence length="322" mass="34841">MEQLEKRILAVLLVVALFLPLFVDDYALHIVILACFFIMMASSWNLLAGYSGQVSFAHMALASSGAYTSGLISVHLGIHPVLSILVGAVVAGLVGLFLGVLTLRMKDSYLALTTIAFAEIFRLVISLEYKVTNGKVGLSVPGLFGDITSKLPYYYTAIGLVVLMVFFGIYRLVYSNFGLTVRSIREDEIAASAMGVKVVRHKIIVFTISSAMAGVAGGFLAHYNQLVSPEMTTITQMGMVISMAVIGGLGTFIGPIIGGLSLEIIAEYVKEFGNYHLMIFGLILILVLRFSPQGIAGLITKFHNRKKKKVSTSASTEKEVQK</sequence>
<feature type="transmembrane region" description="Helical" evidence="6">
    <location>
        <begin position="151"/>
        <end position="173"/>
    </location>
</feature>